<dbReference type="InterPro" id="IPR036812">
    <property type="entry name" value="NAD(P)_OxRdtase_dom_sf"/>
</dbReference>
<reference evidence="3 4" key="1">
    <citation type="submission" date="2014-04" db="EMBL/GenBank/DDBJ databases">
        <title>Evolutionary Origins and Diversification of the Mycorrhizal Mutualists.</title>
        <authorList>
            <consortium name="DOE Joint Genome Institute"/>
            <consortium name="Mycorrhizal Genomics Consortium"/>
            <person name="Kohler A."/>
            <person name="Kuo A."/>
            <person name="Nagy L.G."/>
            <person name="Floudas D."/>
            <person name="Copeland A."/>
            <person name="Barry K.W."/>
            <person name="Cichocki N."/>
            <person name="Veneault-Fourrey C."/>
            <person name="LaButti K."/>
            <person name="Lindquist E.A."/>
            <person name="Lipzen A."/>
            <person name="Lundell T."/>
            <person name="Morin E."/>
            <person name="Murat C."/>
            <person name="Riley R."/>
            <person name="Ohm R."/>
            <person name="Sun H."/>
            <person name="Tunlid A."/>
            <person name="Henrissat B."/>
            <person name="Grigoriev I.V."/>
            <person name="Hibbett D.S."/>
            <person name="Martin F."/>
        </authorList>
    </citation>
    <scope>NUCLEOTIDE SEQUENCE [LARGE SCALE GENOMIC DNA]</scope>
    <source>
        <strain evidence="3 4">FD-317 M1</strain>
    </source>
</reference>
<evidence type="ECO:0000313" key="3">
    <source>
        <dbReference type="EMBL" id="KIK58169.1"/>
    </source>
</evidence>
<dbReference type="Proteomes" id="UP000053593">
    <property type="component" value="Unassembled WGS sequence"/>
</dbReference>
<dbReference type="AlphaFoldDB" id="A0A0D0C6M7"/>
<keyword evidence="1" id="KW-0560">Oxidoreductase</keyword>
<sequence>MVSRTIKLGGTASDITVGPVGHGLMMMTWTPNPISDEQAFESIKAGVDALPTGTKAFLNSGEFYAMDFGTANLKLLSRFFAKYPEYADKTFLSVKGGIRNGGPDGSMECLRASVDNIQNVLGPHKKLDLFEPARIDRNTPLEAIMNNLVTLVKEGKFSHIGLSECNANTLRKANTIYPVSAVEIEVSPWSYDHNQKAVISTARELGITVVAYSPLGRGYLTGQIKSTSDLPDGDIRSHFTRFKEENFKSNWAIVEGLKSVAEKKGVTTAQVSIAWVASLGPHMLPLPGSSKASRTLENLQAADIEFTVEESKTIDSVLAANPVVGDRYAGSDEKAHLWG</sequence>
<dbReference type="Pfam" id="PF00248">
    <property type="entry name" value="Aldo_ket_red"/>
    <property type="match status" value="1"/>
</dbReference>
<evidence type="ECO:0000313" key="4">
    <source>
        <dbReference type="Proteomes" id="UP000053593"/>
    </source>
</evidence>
<feature type="domain" description="NADP-dependent oxidoreductase" evidence="2">
    <location>
        <begin position="20"/>
        <end position="318"/>
    </location>
</feature>
<evidence type="ECO:0000259" key="2">
    <source>
        <dbReference type="Pfam" id="PF00248"/>
    </source>
</evidence>
<keyword evidence="4" id="KW-1185">Reference proteome</keyword>
<dbReference type="PANTHER" id="PTHR43625:SF78">
    <property type="entry name" value="PYRIDOXAL REDUCTASE-RELATED"/>
    <property type="match status" value="1"/>
</dbReference>
<protein>
    <recommendedName>
        <fullName evidence="2">NADP-dependent oxidoreductase domain-containing protein</fullName>
    </recommendedName>
</protein>
<name>A0A0D0C6M7_9AGAR</name>
<dbReference type="OrthoDB" id="37537at2759"/>
<dbReference type="HOGENOM" id="CLU_023205_2_1_1"/>
<dbReference type="EMBL" id="KN834786">
    <property type="protein sequence ID" value="KIK58169.1"/>
    <property type="molecule type" value="Genomic_DNA"/>
</dbReference>
<dbReference type="InterPro" id="IPR023210">
    <property type="entry name" value="NADP_OxRdtase_dom"/>
</dbReference>
<dbReference type="InterPro" id="IPR050791">
    <property type="entry name" value="Aldo-Keto_reductase"/>
</dbReference>
<dbReference type="GO" id="GO:0005737">
    <property type="term" value="C:cytoplasm"/>
    <property type="evidence" value="ECO:0007669"/>
    <property type="project" value="TreeGrafter"/>
</dbReference>
<evidence type="ECO:0000256" key="1">
    <source>
        <dbReference type="ARBA" id="ARBA00023002"/>
    </source>
</evidence>
<gene>
    <name evidence="3" type="ORF">GYMLUDRAFT_74963</name>
</gene>
<dbReference type="Gene3D" id="3.20.20.100">
    <property type="entry name" value="NADP-dependent oxidoreductase domain"/>
    <property type="match status" value="1"/>
</dbReference>
<proteinExistence type="predicted"/>
<dbReference type="GO" id="GO:0016491">
    <property type="term" value="F:oxidoreductase activity"/>
    <property type="evidence" value="ECO:0007669"/>
    <property type="project" value="UniProtKB-KW"/>
</dbReference>
<accession>A0A0D0C6M7</accession>
<organism evidence="3 4">
    <name type="scientific">Collybiopsis luxurians FD-317 M1</name>
    <dbReference type="NCBI Taxonomy" id="944289"/>
    <lineage>
        <taxon>Eukaryota</taxon>
        <taxon>Fungi</taxon>
        <taxon>Dikarya</taxon>
        <taxon>Basidiomycota</taxon>
        <taxon>Agaricomycotina</taxon>
        <taxon>Agaricomycetes</taxon>
        <taxon>Agaricomycetidae</taxon>
        <taxon>Agaricales</taxon>
        <taxon>Marasmiineae</taxon>
        <taxon>Omphalotaceae</taxon>
        <taxon>Collybiopsis</taxon>
        <taxon>Collybiopsis luxurians</taxon>
    </lineage>
</organism>
<dbReference type="PANTHER" id="PTHR43625">
    <property type="entry name" value="AFLATOXIN B1 ALDEHYDE REDUCTASE"/>
    <property type="match status" value="1"/>
</dbReference>
<dbReference type="SUPFAM" id="SSF51430">
    <property type="entry name" value="NAD(P)-linked oxidoreductase"/>
    <property type="match status" value="1"/>
</dbReference>
<dbReference type="CDD" id="cd19077">
    <property type="entry name" value="AKR_AKR8A1-2"/>
    <property type="match status" value="1"/>
</dbReference>